<comment type="caution">
    <text evidence="3">The sequence shown here is derived from an EMBL/GenBank/DDBJ whole genome shotgun (WGS) entry which is preliminary data.</text>
</comment>
<evidence type="ECO:0000313" key="4">
    <source>
        <dbReference type="Proteomes" id="UP000516260"/>
    </source>
</evidence>
<dbReference type="Pfam" id="PF25429">
    <property type="entry name" value="zf-POGZ"/>
    <property type="match status" value="1"/>
</dbReference>
<feature type="region of interest" description="Disordered" evidence="1">
    <location>
        <begin position="281"/>
        <end position="300"/>
    </location>
</feature>
<dbReference type="EMBL" id="SWLE01000013">
    <property type="protein sequence ID" value="TNM92674.1"/>
    <property type="molecule type" value="Genomic_DNA"/>
</dbReference>
<gene>
    <name evidence="3" type="ORF">fugu_018076</name>
</gene>
<dbReference type="InterPro" id="IPR057618">
    <property type="entry name" value="Znf_POGZ/Z280C-D-like"/>
</dbReference>
<organism evidence="3 4">
    <name type="scientific">Takifugu bimaculatus</name>
    <dbReference type="NCBI Taxonomy" id="433685"/>
    <lineage>
        <taxon>Eukaryota</taxon>
        <taxon>Metazoa</taxon>
        <taxon>Chordata</taxon>
        <taxon>Craniata</taxon>
        <taxon>Vertebrata</taxon>
        <taxon>Euteleostomi</taxon>
        <taxon>Actinopterygii</taxon>
        <taxon>Neopterygii</taxon>
        <taxon>Teleostei</taxon>
        <taxon>Neoteleostei</taxon>
        <taxon>Acanthomorphata</taxon>
        <taxon>Eupercaria</taxon>
        <taxon>Tetraodontiformes</taxon>
        <taxon>Tetradontoidea</taxon>
        <taxon>Tetraodontidae</taxon>
        <taxon>Takifugu</taxon>
    </lineage>
</organism>
<evidence type="ECO:0000259" key="2">
    <source>
        <dbReference type="Pfam" id="PF25429"/>
    </source>
</evidence>
<protein>
    <recommendedName>
        <fullName evidence="2">POGZ/Z280C-D-like double Zinc finger domain-containing protein</fullName>
    </recommendedName>
</protein>
<name>A0A4Z2BJX2_9TELE</name>
<dbReference type="Proteomes" id="UP000516260">
    <property type="component" value="Chromosome 20"/>
</dbReference>
<dbReference type="AlphaFoldDB" id="A0A4Z2BJX2"/>
<evidence type="ECO:0000313" key="3">
    <source>
        <dbReference type="EMBL" id="TNM92674.1"/>
    </source>
</evidence>
<sequence length="300" mass="33820">MKHTYTCDKCRLHFLFIKERLEHVRLHHRTHLQPAQLSGIKPGTKVTVRTYSAIRTPEDKKGSQKMDHCKVVHVDLPSPTPEAPKRGAVETLGPLLFSLNQASEEDHLSASSQRCLECLSSFRDFRSHFPSLVHCSLCRFNTCCSVAYANHMISGSPSSKLMSGSFIPFHLLSSHQSSTQLSVKMLPAPLRFSSSPAMTVKFLGPQPDGSPLCSFKQRIVCSALIHGFSQASRSYQTPPHKIHSWIQQKEQQQSETWYWSTEKLAEWVLIQREQQLTVSEETLDANGRGSSGGDRRHQLL</sequence>
<evidence type="ECO:0000256" key="1">
    <source>
        <dbReference type="SAM" id="MobiDB-lite"/>
    </source>
</evidence>
<keyword evidence="4" id="KW-1185">Reference proteome</keyword>
<proteinExistence type="predicted"/>
<reference evidence="3 4" key="1">
    <citation type="submission" date="2019-04" db="EMBL/GenBank/DDBJ databases">
        <title>The sequence and de novo assembly of Takifugu bimaculatus genome using PacBio and Hi-C technologies.</title>
        <authorList>
            <person name="Xu P."/>
            <person name="Liu B."/>
            <person name="Zhou Z."/>
        </authorList>
    </citation>
    <scope>NUCLEOTIDE SEQUENCE [LARGE SCALE GENOMIC DNA]</scope>
    <source>
        <strain evidence="3">TB-2018</strain>
        <tissue evidence="3">Muscle</tissue>
    </source>
</reference>
<feature type="domain" description="POGZ/Z280C-D-like double Zinc finger" evidence="2">
    <location>
        <begin position="112"/>
        <end position="153"/>
    </location>
</feature>
<dbReference type="GO" id="GO:0003677">
    <property type="term" value="F:DNA binding"/>
    <property type="evidence" value="ECO:0007669"/>
    <property type="project" value="UniProtKB-KW"/>
</dbReference>
<accession>A0A4Z2BJX2</accession>